<evidence type="ECO:0000313" key="3">
    <source>
        <dbReference type="WBParaSite" id="HCON_00174740-00001"/>
    </source>
</evidence>
<name>A0A7I4Z0X9_HAECO</name>
<reference evidence="3" key="1">
    <citation type="submission" date="2020-12" db="UniProtKB">
        <authorList>
            <consortium name="WormBaseParasite"/>
        </authorList>
    </citation>
    <scope>IDENTIFICATION</scope>
    <source>
        <strain evidence="3">MHco3</strain>
    </source>
</reference>
<accession>A0A7I4Z0X9</accession>
<feature type="compositionally biased region" description="Polar residues" evidence="1">
    <location>
        <begin position="9"/>
        <end position="20"/>
    </location>
</feature>
<organism evidence="2 3">
    <name type="scientific">Haemonchus contortus</name>
    <name type="common">Barber pole worm</name>
    <dbReference type="NCBI Taxonomy" id="6289"/>
    <lineage>
        <taxon>Eukaryota</taxon>
        <taxon>Metazoa</taxon>
        <taxon>Ecdysozoa</taxon>
        <taxon>Nematoda</taxon>
        <taxon>Chromadorea</taxon>
        <taxon>Rhabditida</taxon>
        <taxon>Rhabditina</taxon>
        <taxon>Rhabditomorpha</taxon>
        <taxon>Strongyloidea</taxon>
        <taxon>Trichostrongylidae</taxon>
        <taxon>Haemonchus</taxon>
    </lineage>
</organism>
<keyword evidence="2" id="KW-1185">Reference proteome</keyword>
<dbReference type="OrthoDB" id="5872974at2759"/>
<protein>
    <submittedName>
        <fullName evidence="3">Uncharacterized protein</fullName>
    </submittedName>
</protein>
<proteinExistence type="predicted"/>
<dbReference type="AlphaFoldDB" id="A0A7I4Z0X9"/>
<dbReference type="Proteomes" id="UP000025227">
    <property type="component" value="Unplaced"/>
</dbReference>
<dbReference type="WBParaSite" id="HCON_00174740-00001">
    <property type="protein sequence ID" value="HCON_00174740-00001"/>
    <property type="gene ID" value="HCON_00174740"/>
</dbReference>
<feature type="region of interest" description="Disordered" evidence="1">
    <location>
        <begin position="1"/>
        <end position="22"/>
    </location>
</feature>
<sequence>MGNEIIPIVSSTSGKPSTAGTPARAIPVHAATTTIIPPASEVILQCCIQDTDATYSTLLSDGSVLTPEGIMVAPAVSQKHRPLLFLSNPTDSPKVIYKGQKITTAQPVCELPNGVLTELPQCF</sequence>
<evidence type="ECO:0000256" key="1">
    <source>
        <dbReference type="SAM" id="MobiDB-lite"/>
    </source>
</evidence>
<evidence type="ECO:0000313" key="2">
    <source>
        <dbReference type="Proteomes" id="UP000025227"/>
    </source>
</evidence>